<protein>
    <recommendedName>
        <fullName evidence="1">GST N-terminal domain-containing protein</fullName>
    </recommendedName>
</protein>
<dbReference type="PANTHER" id="PTHR43917">
    <property type="match status" value="1"/>
</dbReference>
<evidence type="ECO:0000313" key="2">
    <source>
        <dbReference type="Ensembl" id="ENSCSRP00000028427.1"/>
    </source>
</evidence>
<keyword evidence="3" id="KW-1185">Reference proteome</keyword>
<dbReference type="PANTHER" id="PTHR43917:SF9">
    <property type="entry name" value="GLUTATHIONE S-TRANSFERASE THETA-1"/>
    <property type="match status" value="1"/>
</dbReference>
<dbReference type="InterPro" id="IPR036249">
    <property type="entry name" value="Thioredoxin-like_sf"/>
</dbReference>
<organism evidence="2 3">
    <name type="scientific">Chelydra serpentina</name>
    <name type="common">Snapping turtle</name>
    <name type="synonym">Testudo serpentina</name>
    <dbReference type="NCBI Taxonomy" id="8475"/>
    <lineage>
        <taxon>Eukaryota</taxon>
        <taxon>Metazoa</taxon>
        <taxon>Chordata</taxon>
        <taxon>Craniata</taxon>
        <taxon>Vertebrata</taxon>
        <taxon>Euteleostomi</taxon>
        <taxon>Archelosauria</taxon>
        <taxon>Testudinata</taxon>
        <taxon>Testudines</taxon>
        <taxon>Cryptodira</taxon>
        <taxon>Durocryptodira</taxon>
        <taxon>Americhelydia</taxon>
        <taxon>Chelydroidea</taxon>
        <taxon>Chelydridae</taxon>
        <taxon>Chelydra</taxon>
    </lineage>
</organism>
<dbReference type="GO" id="GO:0005737">
    <property type="term" value="C:cytoplasm"/>
    <property type="evidence" value="ECO:0007669"/>
    <property type="project" value="TreeGrafter"/>
</dbReference>
<dbReference type="InterPro" id="IPR004045">
    <property type="entry name" value="Glutathione_S-Trfase_N"/>
</dbReference>
<reference evidence="2" key="2">
    <citation type="submission" date="2025-09" db="UniProtKB">
        <authorList>
            <consortium name="Ensembl"/>
        </authorList>
    </citation>
    <scope>IDENTIFICATION</scope>
</reference>
<proteinExistence type="predicted"/>
<dbReference type="GO" id="GO:0004364">
    <property type="term" value="F:glutathione transferase activity"/>
    <property type="evidence" value="ECO:0007669"/>
    <property type="project" value="TreeGrafter"/>
</dbReference>
<accession>A0A8C3THP3</accession>
<sequence>MGIELYLDLLSPPCRSVYIFAKKNNITFTFKQMEVLKGQQHSDGFGKVNVLRKVPALKDGGFTLAERLLFSVPLAIWLNVLWGPSLESHQGQSICLGSDAVFRIKLSVFSDKWNH</sequence>
<dbReference type="Ensembl" id="ENSCSRT00000029583.1">
    <property type="protein sequence ID" value="ENSCSRP00000028427.1"/>
    <property type="gene ID" value="ENSCSRG00000020917.1"/>
</dbReference>
<dbReference type="PROSITE" id="PS50404">
    <property type="entry name" value="GST_NTER"/>
    <property type="match status" value="1"/>
</dbReference>
<dbReference type="GO" id="GO:0006749">
    <property type="term" value="P:glutathione metabolic process"/>
    <property type="evidence" value="ECO:0007669"/>
    <property type="project" value="TreeGrafter"/>
</dbReference>
<dbReference type="SUPFAM" id="SSF52833">
    <property type="entry name" value="Thioredoxin-like"/>
    <property type="match status" value="1"/>
</dbReference>
<reference evidence="2" key="1">
    <citation type="submission" date="2025-08" db="UniProtKB">
        <authorList>
            <consortium name="Ensembl"/>
        </authorList>
    </citation>
    <scope>IDENTIFICATION</scope>
</reference>
<evidence type="ECO:0000313" key="3">
    <source>
        <dbReference type="Proteomes" id="UP000694403"/>
    </source>
</evidence>
<evidence type="ECO:0000259" key="1">
    <source>
        <dbReference type="PROSITE" id="PS50404"/>
    </source>
</evidence>
<feature type="domain" description="GST N-terminal" evidence="1">
    <location>
        <begin position="1"/>
        <end position="86"/>
    </location>
</feature>
<dbReference type="Proteomes" id="UP000694403">
    <property type="component" value="Unplaced"/>
</dbReference>
<name>A0A8C3THP3_CHESE</name>
<dbReference type="AlphaFoldDB" id="A0A8C3THP3"/>
<dbReference type="InterPro" id="IPR051369">
    <property type="entry name" value="GST_Theta"/>
</dbReference>
<dbReference type="Gene3D" id="3.40.30.10">
    <property type="entry name" value="Glutaredoxin"/>
    <property type="match status" value="1"/>
</dbReference>